<sequence length="219" mass="23012">MIEREVTVRAPDVELDGRWSTSPDAVGAVVFAHGSGSSRHSPRNRAVADVLHRSGIATLLFDLLTPEEEQVDRITRELRFDIDLLTRRLTGAVDWLAAREDTAGTPIGLFGASTGAAAALRTAAERPDAVTGVVSRGGRPDLAGGGALRAVRAPALFIVGGADTDVLRLNKEALDRLGGAGRIRVVPGATHLFEEEGAMEEVADAAGEWFVRVFGAPGG</sequence>
<protein>
    <submittedName>
        <fullName evidence="3">Dienelactone hydrolase family protein</fullName>
    </submittedName>
</protein>
<evidence type="ECO:0000259" key="2">
    <source>
        <dbReference type="Pfam" id="PF01738"/>
    </source>
</evidence>
<dbReference type="Proteomes" id="UP001183390">
    <property type="component" value="Unassembled WGS sequence"/>
</dbReference>
<dbReference type="InterPro" id="IPR029058">
    <property type="entry name" value="AB_hydrolase_fold"/>
</dbReference>
<keyword evidence="4" id="KW-1185">Reference proteome</keyword>
<dbReference type="RefSeq" id="WP_311513079.1">
    <property type="nucleotide sequence ID" value="NZ_JAVREP010000013.1"/>
</dbReference>
<dbReference type="GO" id="GO:0016787">
    <property type="term" value="F:hydrolase activity"/>
    <property type="evidence" value="ECO:0007669"/>
    <property type="project" value="UniProtKB-KW"/>
</dbReference>
<gene>
    <name evidence="3" type="ORF">RM479_19105</name>
</gene>
<keyword evidence="3" id="KW-0378">Hydrolase</keyword>
<dbReference type="InterPro" id="IPR050261">
    <property type="entry name" value="FrsA_esterase"/>
</dbReference>
<dbReference type="PANTHER" id="PTHR22946">
    <property type="entry name" value="DIENELACTONE HYDROLASE DOMAIN-CONTAINING PROTEIN-RELATED"/>
    <property type="match status" value="1"/>
</dbReference>
<dbReference type="SUPFAM" id="SSF53474">
    <property type="entry name" value="alpha/beta-Hydrolases"/>
    <property type="match status" value="1"/>
</dbReference>
<evidence type="ECO:0000313" key="4">
    <source>
        <dbReference type="Proteomes" id="UP001183390"/>
    </source>
</evidence>
<organism evidence="3 4">
    <name type="scientific">Nocardiopsis lambiniae</name>
    <dbReference type="NCBI Taxonomy" id="3075539"/>
    <lineage>
        <taxon>Bacteria</taxon>
        <taxon>Bacillati</taxon>
        <taxon>Actinomycetota</taxon>
        <taxon>Actinomycetes</taxon>
        <taxon>Streptosporangiales</taxon>
        <taxon>Nocardiopsidaceae</taxon>
        <taxon>Nocardiopsis</taxon>
    </lineage>
</organism>
<dbReference type="Pfam" id="PF01738">
    <property type="entry name" value="DLH"/>
    <property type="match status" value="1"/>
</dbReference>
<evidence type="ECO:0000313" key="3">
    <source>
        <dbReference type="EMBL" id="MDT0330530.1"/>
    </source>
</evidence>
<reference evidence="4" key="1">
    <citation type="submission" date="2023-07" db="EMBL/GenBank/DDBJ databases">
        <title>30 novel species of actinomycetes from the DSMZ collection.</title>
        <authorList>
            <person name="Nouioui I."/>
        </authorList>
    </citation>
    <scope>NUCLEOTIDE SEQUENCE [LARGE SCALE GENOMIC DNA]</scope>
    <source>
        <strain evidence="4">DSM 44743</strain>
    </source>
</reference>
<feature type="domain" description="Dienelactone hydrolase" evidence="2">
    <location>
        <begin position="49"/>
        <end position="209"/>
    </location>
</feature>
<evidence type="ECO:0000256" key="1">
    <source>
        <dbReference type="ARBA" id="ARBA00008645"/>
    </source>
</evidence>
<name>A0ABU2MEI6_9ACTN</name>
<proteinExistence type="inferred from homology"/>
<comment type="similarity">
    <text evidence="1">Belongs to the AB hydrolase superfamily.</text>
</comment>
<dbReference type="InterPro" id="IPR002925">
    <property type="entry name" value="Dienelactn_hydro"/>
</dbReference>
<comment type="caution">
    <text evidence="3">The sequence shown here is derived from an EMBL/GenBank/DDBJ whole genome shotgun (WGS) entry which is preliminary data.</text>
</comment>
<dbReference type="EMBL" id="JAVREP010000013">
    <property type="protein sequence ID" value="MDT0330530.1"/>
    <property type="molecule type" value="Genomic_DNA"/>
</dbReference>
<dbReference type="Gene3D" id="3.40.50.1820">
    <property type="entry name" value="alpha/beta hydrolase"/>
    <property type="match status" value="1"/>
</dbReference>
<accession>A0ABU2MEI6</accession>